<dbReference type="RefSeq" id="WP_146354333.1">
    <property type="nucleotide sequence ID" value="NZ_VOIR01000011.1"/>
</dbReference>
<gene>
    <name evidence="2" type="ORF">FQ330_00540</name>
</gene>
<reference evidence="2 3" key="1">
    <citation type="submission" date="2019-08" db="EMBL/GenBank/DDBJ databases">
        <title>Agrococcus lahaulensis sp. nov., isolated from a cold desert of the Indian Himalayas.</title>
        <authorList>
            <person name="Qu J.H."/>
        </authorList>
    </citation>
    <scope>NUCLEOTIDE SEQUENCE [LARGE SCALE GENOMIC DNA]</scope>
    <source>
        <strain evidence="2 3">NS18</strain>
    </source>
</reference>
<protein>
    <submittedName>
        <fullName evidence="2">VWA domain-containing protein</fullName>
    </submittedName>
</protein>
<sequence length="215" mass="23291">MADPNYTALLIVLDRSGSMSSIRDDMVGGLERMLHEQAAQPGILTVDVVTFDDQIEHTHVSAAPEDVRIELQPRGGTALYDAVGIAVNGFHERLSALPEHARPATVQVIVVTDGHENSSGEYTAATVRALIEQRRKQSGWDFVFLGADQDAVLTARGLGIAADRSMTYARGAHNVDAMASSVSRHLTQTRRQEQAHGFTEAERAAAVEDDLDDES</sequence>
<organism evidence="2 3">
    <name type="scientific">Agrococcus sediminis</name>
    <dbReference type="NCBI Taxonomy" id="2599924"/>
    <lineage>
        <taxon>Bacteria</taxon>
        <taxon>Bacillati</taxon>
        <taxon>Actinomycetota</taxon>
        <taxon>Actinomycetes</taxon>
        <taxon>Micrococcales</taxon>
        <taxon>Microbacteriaceae</taxon>
        <taxon>Agrococcus</taxon>
    </lineage>
</organism>
<accession>A0A5M8QIL2</accession>
<feature type="region of interest" description="Disordered" evidence="1">
    <location>
        <begin position="193"/>
        <end position="215"/>
    </location>
</feature>
<feature type="compositionally biased region" description="Basic and acidic residues" evidence="1">
    <location>
        <begin position="193"/>
        <end position="206"/>
    </location>
</feature>
<dbReference type="CDD" id="cd00198">
    <property type="entry name" value="vWFA"/>
    <property type="match status" value="1"/>
</dbReference>
<comment type="caution">
    <text evidence="2">The sequence shown here is derived from an EMBL/GenBank/DDBJ whole genome shotgun (WGS) entry which is preliminary data.</text>
</comment>
<evidence type="ECO:0000313" key="2">
    <source>
        <dbReference type="EMBL" id="KAA6435957.1"/>
    </source>
</evidence>
<dbReference type="AlphaFoldDB" id="A0A5M8QIL2"/>
<dbReference type="OrthoDB" id="9790144at2"/>
<evidence type="ECO:0000313" key="3">
    <source>
        <dbReference type="Proteomes" id="UP000323221"/>
    </source>
</evidence>
<dbReference type="Gene3D" id="3.40.50.410">
    <property type="entry name" value="von Willebrand factor, type A domain"/>
    <property type="match status" value="1"/>
</dbReference>
<evidence type="ECO:0000256" key="1">
    <source>
        <dbReference type="SAM" id="MobiDB-lite"/>
    </source>
</evidence>
<proteinExistence type="predicted"/>
<name>A0A5M8QIL2_9MICO</name>
<dbReference type="SUPFAM" id="SSF53300">
    <property type="entry name" value="vWA-like"/>
    <property type="match status" value="1"/>
</dbReference>
<dbReference type="Proteomes" id="UP000323221">
    <property type="component" value="Unassembled WGS sequence"/>
</dbReference>
<keyword evidence="3" id="KW-1185">Reference proteome</keyword>
<dbReference type="InterPro" id="IPR036465">
    <property type="entry name" value="vWFA_dom_sf"/>
</dbReference>
<dbReference type="EMBL" id="VOIR01000011">
    <property type="protein sequence ID" value="KAA6435957.1"/>
    <property type="molecule type" value="Genomic_DNA"/>
</dbReference>